<proteinExistence type="predicted"/>
<gene>
    <name evidence="1" type="ORF">MM236_19070</name>
</gene>
<protein>
    <submittedName>
        <fullName evidence="1">Uncharacterized protein</fullName>
    </submittedName>
</protein>
<reference evidence="1" key="1">
    <citation type="submission" date="2022-03" db="EMBL/GenBank/DDBJ databases">
        <title>De novo assembled genomes of Belliella spp. (Cyclobacteriaceae) strains.</title>
        <authorList>
            <person name="Szabo A."/>
            <person name="Korponai K."/>
            <person name="Felfoldi T."/>
        </authorList>
    </citation>
    <scope>NUCLEOTIDE SEQUENCE</scope>
    <source>
        <strain evidence="1">DSM 107340</strain>
    </source>
</reference>
<evidence type="ECO:0000313" key="2">
    <source>
        <dbReference type="Proteomes" id="UP001165488"/>
    </source>
</evidence>
<evidence type="ECO:0000313" key="1">
    <source>
        <dbReference type="EMBL" id="MCH7400105.1"/>
    </source>
</evidence>
<dbReference type="Proteomes" id="UP001165488">
    <property type="component" value="Unassembled WGS sequence"/>
</dbReference>
<comment type="caution">
    <text evidence="1">The sequence shown here is derived from an EMBL/GenBank/DDBJ whole genome shotgun (WGS) entry which is preliminary data.</text>
</comment>
<accession>A0ABS9UV64</accession>
<keyword evidence="2" id="KW-1185">Reference proteome</keyword>
<name>A0ABS9UV64_9BACT</name>
<sequence>MQDSLRNLLVKGTIIKTSYGSRPYLINEVSEPCNCGRLSDQLGLTNTGMQDWSPDHYHITCKDLDKSRSNGDPCYLNAYNLIDGEIRSIYCNDKIEILGVKKGTQFSLF</sequence>
<organism evidence="1 2">
    <name type="scientific">Belliella calami</name>
    <dbReference type="NCBI Taxonomy" id="2923436"/>
    <lineage>
        <taxon>Bacteria</taxon>
        <taxon>Pseudomonadati</taxon>
        <taxon>Bacteroidota</taxon>
        <taxon>Cytophagia</taxon>
        <taxon>Cytophagales</taxon>
        <taxon>Cyclobacteriaceae</taxon>
        <taxon>Belliella</taxon>
    </lineage>
</organism>
<dbReference type="RefSeq" id="WP_241276598.1">
    <property type="nucleotide sequence ID" value="NZ_JAKZGS010000028.1"/>
</dbReference>
<dbReference type="EMBL" id="JAKZGS010000028">
    <property type="protein sequence ID" value="MCH7400105.1"/>
    <property type="molecule type" value="Genomic_DNA"/>
</dbReference>